<evidence type="ECO:0000256" key="5">
    <source>
        <dbReference type="ARBA" id="ARBA00023002"/>
    </source>
</evidence>
<dbReference type="Proteomes" id="UP001216510">
    <property type="component" value="Chromosome"/>
</dbReference>
<dbReference type="Pfam" id="PF01266">
    <property type="entry name" value="DAO"/>
    <property type="match status" value="1"/>
</dbReference>
<evidence type="ECO:0000256" key="1">
    <source>
        <dbReference type="ARBA" id="ARBA00001974"/>
    </source>
</evidence>
<comment type="cofactor">
    <cofactor evidence="1 6">
        <name>FAD</name>
        <dbReference type="ChEBI" id="CHEBI:57692"/>
    </cofactor>
</comment>
<evidence type="ECO:0000256" key="2">
    <source>
        <dbReference type="ARBA" id="ARBA00007330"/>
    </source>
</evidence>
<proteinExistence type="inferred from homology"/>
<evidence type="ECO:0000313" key="10">
    <source>
        <dbReference type="Proteomes" id="UP001216510"/>
    </source>
</evidence>
<gene>
    <name evidence="9" type="primary">glpD</name>
    <name evidence="9" type="ORF">PX653_08265</name>
</gene>
<dbReference type="InterPro" id="IPR036188">
    <property type="entry name" value="FAD/NAD-bd_sf"/>
</dbReference>
<evidence type="ECO:0000259" key="7">
    <source>
        <dbReference type="Pfam" id="PF01266"/>
    </source>
</evidence>
<dbReference type="NCBIfam" id="NF008899">
    <property type="entry name" value="PRK12266.1"/>
    <property type="match status" value="1"/>
</dbReference>
<comment type="catalytic activity">
    <reaction evidence="6">
        <text>a quinone + sn-glycerol 3-phosphate = dihydroxyacetone phosphate + a quinol</text>
        <dbReference type="Rhea" id="RHEA:18977"/>
        <dbReference type="ChEBI" id="CHEBI:24646"/>
        <dbReference type="ChEBI" id="CHEBI:57597"/>
        <dbReference type="ChEBI" id="CHEBI:57642"/>
        <dbReference type="ChEBI" id="CHEBI:132124"/>
        <dbReference type="EC" id="1.1.5.3"/>
    </reaction>
</comment>
<dbReference type="Gene3D" id="1.10.8.870">
    <property type="entry name" value="Alpha-glycerophosphate oxidase, cap domain"/>
    <property type="match status" value="1"/>
</dbReference>
<keyword evidence="3 6" id="KW-0285">Flavoprotein</keyword>
<dbReference type="InterPro" id="IPR000447">
    <property type="entry name" value="G3P_DH_FAD-dep"/>
</dbReference>
<evidence type="ECO:0000256" key="6">
    <source>
        <dbReference type="RuleBase" id="RU361217"/>
    </source>
</evidence>
<dbReference type="NCBIfam" id="NF009906">
    <property type="entry name" value="PRK13369.1"/>
    <property type="match status" value="1"/>
</dbReference>
<evidence type="ECO:0000256" key="3">
    <source>
        <dbReference type="ARBA" id="ARBA00022630"/>
    </source>
</evidence>
<dbReference type="PRINTS" id="PR01001">
    <property type="entry name" value="FADG3PDH"/>
</dbReference>
<dbReference type="PANTHER" id="PTHR11985">
    <property type="entry name" value="GLYCEROL-3-PHOSPHATE DEHYDROGENASE"/>
    <property type="match status" value="1"/>
</dbReference>
<organism evidence="9 10">
    <name type="scientific">Pseudoduganella chitinolytica</name>
    <dbReference type="NCBI Taxonomy" id="34070"/>
    <lineage>
        <taxon>Bacteria</taxon>
        <taxon>Pseudomonadati</taxon>
        <taxon>Pseudomonadota</taxon>
        <taxon>Betaproteobacteria</taxon>
        <taxon>Burkholderiales</taxon>
        <taxon>Oxalobacteraceae</taxon>
        <taxon>Telluria group</taxon>
        <taxon>Pseudoduganella</taxon>
    </lineage>
</organism>
<dbReference type="Gene3D" id="3.50.50.60">
    <property type="entry name" value="FAD/NAD(P)-binding domain"/>
    <property type="match status" value="1"/>
</dbReference>
<feature type="domain" description="FAD dependent oxidoreductase" evidence="7">
    <location>
        <begin position="21"/>
        <end position="376"/>
    </location>
</feature>
<dbReference type="InterPro" id="IPR031656">
    <property type="entry name" value="DAO_C"/>
</dbReference>
<dbReference type="PANTHER" id="PTHR11985:SF15">
    <property type="entry name" value="GLYCEROL-3-PHOSPHATE DEHYDROGENASE, MITOCHONDRIAL"/>
    <property type="match status" value="1"/>
</dbReference>
<dbReference type="SUPFAM" id="SSF51905">
    <property type="entry name" value="FAD/NAD(P)-binding domain"/>
    <property type="match status" value="1"/>
</dbReference>
<dbReference type="PROSITE" id="PS00978">
    <property type="entry name" value="FAD_G3PDH_2"/>
    <property type="match status" value="1"/>
</dbReference>
<dbReference type="EMBL" id="CP119083">
    <property type="protein sequence ID" value="WEF34743.1"/>
    <property type="molecule type" value="Genomic_DNA"/>
</dbReference>
<protein>
    <recommendedName>
        <fullName evidence="6">Glycerol-3-phosphate dehydrogenase</fullName>
        <ecNumber evidence="6">1.1.5.3</ecNumber>
    </recommendedName>
</protein>
<dbReference type="InterPro" id="IPR038299">
    <property type="entry name" value="DAO_C_sf"/>
</dbReference>
<dbReference type="PROSITE" id="PS00977">
    <property type="entry name" value="FAD_G3PDH_1"/>
    <property type="match status" value="1"/>
</dbReference>
<dbReference type="RefSeq" id="WP_277417415.1">
    <property type="nucleotide sequence ID" value="NZ_CP119083.1"/>
</dbReference>
<dbReference type="Gene3D" id="6.10.250.1890">
    <property type="match status" value="1"/>
</dbReference>
<dbReference type="GO" id="GO:0004368">
    <property type="term" value="F:glycerol-3-phosphate dehydrogenase (quinone) activity"/>
    <property type="evidence" value="ECO:0007669"/>
    <property type="project" value="UniProtKB-EC"/>
</dbReference>
<name>A0ABY8BHC6_9BURK</name>
<keyword evidence="5 6" id="KW-0560">Oxidoreductase</keyword>
<dbReference type="EC" id="1.1.5.3" evidence="6"/>
<comment type="similarity">
    <text evidence="2 6">Belongs to the FAD-dependent glycerol-3-phosphate dehydrogenase family.</text>
</comment>
<dbReference type="Pfam" id="PF16901">
    <property type="entry name" value="DAO_C"/>
    <property type="match status" value="1"/>
</dbReference>
<accession>A0ABY8BHC6</accession>
<evidence type="ECO:0000256" key="4">
    <source>
        <dbReference type="ARBA" id="ARBA00022827"/>
    </source>
</evidence>
<sequence>MGKGLEAPQCTRGGAGGVDCDVLVVGGGINGAGIARDAAGRGLCVALCEQDDLAAHTSSAATKLVHGGMRDLEYLRFALVRKALAEREVLMRAAPHIMWPMRFVMPHGPGQRGAPLLRAGLFLYDRLARRQLLPGAHAVRLACHPAGRPLQPRFTGAFVYADSWIDDARLVVLNAMDAAQKGACILTRTRCTAARRVGGIWHVTLRRADGSSKDITARALVNAAGPWTGRLLGQALGRPVPAGLRFVKGSHIVVRRVCEHDHAYLFQHTDGRVVFAIPYEREFTLIGTTDVAYTGDPAAAAVDAGEIDYLCDAASTYFRAPVRPADVVWRYAGVHPLLEDDARDARGARDYRLALDADPEGAPLLSVFGGKLTTYRKLAEEAVDQLCRRLGRPAPAWTEHACLPGGDLFGAQPQNRAVLEFDAWSSSMQVHYAFLEPSLVRRYARAYGTRIHTLLRGRTDGAAMGEEILPGLYEAEVAYLRRHEWAQTAEDVLWRRSKLGLHLAPEAVATLQAWLDAHP</sequence>
<feature type="domain" description="Alpha-glycerophosphate oxidase C-terminal" evidence="8">
    <location>
        <begin position="398"/>
        <end position="513"/>
    </location>
</feature>
<reference evidence="9 10" key="1">
    <citation type="submission" date="2023-02" db="EMBL/GenBank/DDBJ databases">
        <title>Gemone sequence of Telluria chitinolytica ACM 3522T.</title>
        <authorList>
            <person name="Frediansyah A."/>
            <person name="Miess H."/>
            <person name="Gross H."/>
        </authorList>
    </citation>
    <scope>NUCLEOTIDE SEQUENCE [LARGE SCALE GENOMIC DNA]</scope>
    <source>
        <strain evidence="9 10">ACM 3522</strain>
    </source>
</reference>
<evidence type="ECO:0000259" key="8">
    <source>
        <dbReference type="Pfam" id="PF16901"/>
    </source>
</evidence>
<dbReference type="Gene3D" id="3.30.9.10">
    <property type="entry name" value="D-Amino Acid Oxidase, subunit A, domain 2"/>
    <property type="match status" value="1"/>
</dbReference>
<keyword evidence="10" id="KW-1185">Reference proteome</keyword>
<keyword evidence="4" id="KW-0274">FAD</keyword>
<evidence type="ECO:0000313" key="9">
    <source>
        <dbReference type="EMBL" id="WEF34743.1"/>
    </source>
</evidence>
<dbReference type="InterPro" id="IPR006076">
    <property type="entry name" value="FAD-dep_OxRdtase"/>
</dbReference>